<comment type="function">
    <text evidence="1">Catalyzes the hydroxylation of the N(6)-(4-aminobutyl)-L-lysine intermediate produced by deoxyhypusine synthase/DHPS on a critical lysine of the eukaryotic translation initiation factor 5A/eIF-5A. This is the second step of the post-translational modification of that lysine into an unusual amino acid residue named hypusine. Hypusination is unique to mature eIF-5A factor and is essential for its function.</text>
</comment>
<protein>
    <submittedName>
        <fullName evidence="2">HEAT repeat</fullName>
    </submittedName>
</protein>
<evidence type="ECO:0000313" key="3">
    <source>
        <dbReference type="Proteomes" id="UP000182011"/>
    </source>
</evidence>
<dbReference type="InterPro" id="IPR021133">
    <property type="entry name" value="HEAT_type_2"/>
</dbReference>
<reference evidence="2 3" key="1">
    <citation type="submission" date="2015-11" db="EMBL/GenBank/DDBJ databases">
        <authorList>
            <person name="Zhang Y."/>
            <person name="Guo Z."/>
        </authorList>
    </citation>
    <scope>NUCLEOTIDE SEQUENCE [LARGE SCALE GENOMIC DNA]</scope>
    <source>
        <strain evidence="2">JGI-4</strain>
    </source>
</reference>
<dbReference type="GO" id="GO:0016491">
    <property type="term" value="F:oxidoreductase activity"/>
    <property type="evidence" value="ECO:0007669"/>
    <property type="project" value="TreeGrafter"/>
</dbReference>
<name>A0A0P1MH18_9BACT</name>
<gene>
    <name evidence="2" type="ORF">JGI4_00977</name>
</gene>
<proteinExistence type="predicted"/>
<dbReference type="PANTHER" id="PTHR12697">
    <property type="entry name" value="PBS LYASE HEAT-LIKE PROTEIN"/>
    <property type="match status" value="1"/>
</dbReference>
<dbReference type="PANTHER" id="PTHR12697:SF5">
    <property type="entry name" value="DEOXYHYPUSINE HYDROXYLASE"/>
    <property type="match status" value="1"/>
</dbReference>
<organism evidence="2 3">
    <name type="scientific">Candidatus Kryptonium thompsonii</name>
    <dbReference type="NCBI Taxonomy" id="1633631"/>
    <lineage>
        <taxon>Bacteria</taxon>
        <taxon>Pseudomonadati</taxon>
        <taxon>Candidatus Kryptoniota</taxon>
        <taxon>Candidatus Kryptonium</taxon>
    </lineage>
</organism>
<dbReference type="OrthoDB" id="9781873at2"/>
<dbReference type="STRING" id="1633631.GCA_001442925_00976"/>
<accession>A0A0P1LCB8</accession>
<evidence type="ECO:0000256" key="1">
    <source>
        <dbReference type="ARBA" id="ARBA00045876"/>
    </source>
</evidence>
<accession>A0A0P1MH18</accession>
<dbReference type="Pfam" id="PF13646">
    <property type="entry name" value="HEAT_2"/>
    <property type="match status" value="2"/>
</dbReference>
<dbReference type="EMBL" id="FAOP01000004">
    <property type="protein sequence ID" value="CUU04293.1"/>
    <property type="molecule type" value="Genomic_DNA"/>
</dbReference>
<dbReference type="Proteomes" id="UP000182011">
    <property type="component" value="Unassembled WGS sequence"/>
</dbReference>
<dbReference type="PROSITE" id="PS50077">
    <property type="entry name" value="HEAT_REPEAT"/>
    <property type="match status" value="1"/>
</dbReference>
<dbReference type="InterPro" id="IPR011989">
    <property type="entry name" value="ARM-like"/>
</dbReference>
<dbReference type="SMART" id="SM00567">
    <property type="entry name" value="EZ_HEAT"/>
    <property type="match status" value="3"/>
</dbReference>
<dbReference type="InterPro" id="IPR004155">
    <property type="entry name" value="PBS_lyase_HEAT"/>
</dbReference>
<dbReference type="Gene3D" id="1.25.10.10">
    <property type="entry name" value="Leucine-rich Repeat Variant"/>
    <property type="match status" value="2"/>
</dbReference>
<dbReference type="InterPro" id="IPR016024">
    <property type="entry name" value="ARM-type_fold"/>
</dbReference>
<dbReference type="RefSeq" id="WP_047134113.1">
    <property type="nucleotide sequence ID" value="NZ_CZVL01000003.1"/>
</dbReference>
<accession>A0A0P1MTH5</accession>
<evidence type="ECO:0000313" key="2">
    <source>
        <dbReference type="EMBL" id="CUU04293.1"/>
    </source>
</evidence>
<accession>A0A0S4MZR0</accession>
<dbReference type="AlphaFoldDB" id="A0A0P1MH18"/>
<sequence>MSRAYETIISGLSSFDPDERRLSVEASVNFGDREEVLGKLLDLLKDEDKGVRDAVATALVLIANRFEKSKKKIVEGICNLIYCKDIGVRNLASELLLKIGEDAFDQVSKLATHEDKDVRKIAIDIIGLMKAKFAVDFLVEKLNDPDPNVVTSVIEALRNIGDDRVTKHLIDMFSKSEFARLQIVEALGEIGKRAKDKKVVCNFLVEAFEISDDPILKGAIVEALGKAGDEKYIDFLIGLIHDENVAVRKMATVAVVELCAQLGYKFGMREDLFKLFFEQGKEIFERTDDLNFKVCFLKFASERIELDEVKSFIIQLLDGNGEISEKAFEIVNERAKEFILFSLKNSVDDESFINLVELALYNSKEIFEDSVLKNLVLEKLLEIFNRVGAEKKIAVLNLISSLDKVIFEEILQKVKMDSDPILKAYLMSI</sequence>
<dbReference type="SUPFAM" id="SSF48371">
    <property type="entry name" value="ARM repeat"/>
    <property type="match status" value="1"/>
</dbReference>